<evidence type="ECO:0000256" key="8">
    <source>
        <dbReference type="ARBA" id="ARBA00023295"/>
    </source>
</evidence>
<evidence type="ECO:0000256" key="11">
    <source>
        <dbReference type="SAM" id="SignalP"/>
    </source>
</evidence>
<dbReference type="PANTHER" id="PTHR22762:SF133">
    <property type="entry name" value="P-TYPE DOMAIN-CONTAINING PROTEIN"/>
    <property type="match status" value="1"/>
</dbReference>
<organism evidence="13 14">
    <name type="scientific">Pseudolycoriella hygida</name>
    <dbReference type="NCBI Taxonomy" id="35572"/>
    <lineage>
        <taxon>Eukaryota</taxon>
        <taxon>Metazoa</taxon>
        <taxon>Ecdysozoa</taxon>
        <taxon>Arthropoda</taxon>
        <taxon>Hexapoda</taxon>
        <taxon>Insecta</taxon>
        <taxon>Pterygota</taxon>
        <taxon>Neoptera</taxon>
        <taxon>Endopterygota</taxon>
        <taxon>Diptera</taxon>
        <taxon>Nematocera</taxon>
        <taxon>Sciaroidea</taxon>
        <taxon>Sciaridae</taxon>
        <taxon>Pseudolycoriella</taxon>
    </lineage>
</organism>
<dbReference type="PANTHER" id="PTHR22762">
    <property type="entry name" value="ALPHA-GLUCOSIDASE"/>
    <property type="match status" value="1"/>
</dbReference>
<accession>A0A9Q0S1R8</accession>
<dbReference type="Gene3D" id="2.60.40.1760">
    <property type="entry name" value="glycosyl hydrolase (family 31)"/>
    <property type="match status" value="2"/>
</dbReference>
<dbReference type="Pfam" id="PF21365">
    <property type="entry name" value="Glyco_hydro_31_3rd"/>
    <property type="match status" value="2"/>
</dbReference>
<evidence type="ECO:0000256" key="3">
    <source>
        <dbReference type="ARBA" id="ARBA00022729"/>
    </source>
</evidence>
<protein>
    <submittedName>
        <fullName evidence="13">Maltase-glucoamylase</fullName>
    </submittedName>
</protein>
<dbReference type="Gene3D" id="3.20.20.80">
    <property type="entry name" value="Glycosidases"/>
    <property type="match status" value="2"/>
</dbReference>
<evidence type="ECO:0000256" key="10">
    <source>
        <dbReference type="SAM" id="Phobius"/>
    </source>
</evidence>
<keyword evidence="4" id="KW-0378">Hydrolase</keyword>
<keyword evidence="6" id="KW-1015">Disulfide bond</keyword>
<comment type="caution">
    <text evidence="9">Lacks conserved residue(s) required for the propagation of feature annotation.</text>
</comment>
<dbReference type="Proteomes" id="UP001151699">
    <property type="component" value="Chromosome B"/>
</dbReference>
<dbReference type="SMART" id="SM00018">
    <property type="entry name" value="PD"/>
    <property type="match status" value="2"/>
</dbReference>
<evidence type="ECO:0000256" key="5">
    <source>
        <dbReference type="ARBA" id="ARBA00023136"/>
    </source>
</evidence>
<dbReference type="InterPro" id="IPR048395">
    <property type="entry name" value="Glyco_hydro_31_C"/>
</dbReference>
<dbReference type="GO" id="GO:0004558">
    <property type="term" value="F:alpha-1,4-glucosidase activity"/>
    <property type="evidence" value="ECO:0007669"/>
    <property type="project" value="TreeGrafter"/>
</dbReference>
<dbReference type="FunFam" id="3.20.20.80:FF:000016">
    <property type="entry name" value="Maltase-glucoamylase, intestinal"/>
    <property type="match status" value="2"/>
</dbReference>
<dbReference type="InterPro" id="IPR000519">
    <property type="entry name" value="P_trefoil_dom"/>
</dbReference>
<dbReference type="InterPro" id="IPR013780">
    <property type="entry name" value="Glyco_hydro_b"/>
</dbReference>
<dbReference type="SUPFAM" id="SSF51445">
    <property type="entry name" value="(Trans)glycosidases"/>
    <property type="match status" value="2"/>
</dbReference>
<dbReference type="GO" id="GO:0030246">
    <property type="term" value="F:carbohydrate binding"/>
    <property type="evidence" value="ECO:0007669"/>
    <property type="project" value="InterPro"/>
</dbReference>
<dbReference type="CDD" id="cd06602">
    <property type="entry name" value="GH31_MGAM_SI_GAA"/>
    <property type="match status" value="2"/>
</dbReference>
<evidence type="ECO:0000256" key="1">
    <source>
        <dbReference type="ARBA" id="ARBA00004370"/>
    </source>
</evidence>
<dbReference type="Pfam" id="PF01055">
    <property type="entry name" value="Glyco_hydro_31_2nd"/>
    <property type="match status" value="2"/>
</dbReference>
<keyword evidence="10" id="KW-1133">Transmembrane helix</keyword>
<evidence type="ECO:0000259" key="12">
    <source>
        <dbReference type="PROSITE" id="PS51448"/>
    </source>
</evidence>
<comment type="similarity">
    <text evidence="2">Belongs to the glycosyl hydrolase 31 family.</text>
</comment>
<feature type="signal peptide" evidence="11">
    <location>
        <begin position="1"/>
        <end position="19"/>
    </location>
</feature>
<evidence type="ECO:0000313" key="14">
    <source>
        <dbReference type="Proteomes" id="UP001151699"/>
    </source>
</evidence>
<dbReference type="GO" id="GO:0016020">
    <property type="term" value="C:membrane"/>
    <property type="evidence" value="ECO:0007669"/>
    <property type="project" value="UniProtKB-SubCell"/>
</dbReference>
<name>A0A9Q0S1R8_9DIPT</name>
<dbReference type="InterPro" id="IPR011013">
    <property type="entry name" value="Gal_mutarotase_sf_dom"/>
</dbReference>
<dbReference type="Gene3D" id="2.60.40.1180">
    <property type="entry name" value="Golgi alpha-mannosidase II"/>
    <property type="match status" value="4"/>
</dbReference>
<keyword evidence="14" id="KW-1185">Reference proteome</keyword>
<gene>
    <name evidence="13" type="primary">MGAM</name>
    <name evidence="13" type="ORF">Bhyg_05715</name>
</gene>
<feature type="domain" description="P-type" evidence="12">
    <location>
        <begin position="20"/>
        <end position="66"/>
    </location>
</feature>
<dbReference type="PROSITE" id="PS51448">
    <property type="entry name" value="P_TREFOIL_2"/>
    <property type="match status" value="2"/>
</dbReference>
<dbReference type="Gene3D" id="4.10.110.10">
    <property type="entry name" value="Spasmolytic Protein, domain 1"/>
    <property type="match status" value="2"/>
</dbReference>
<sequence length="1816" mass="203625">MKSWVRITILLTLFCSVWGQECVNEDNRIDCYPSGEVSEEICLARGCIYCATSSAEGTAPSCHLPPTYGYINEGSVVAVPGGYRVNLRRATNISYVGGDADLISIFFYTEYNERLRIKITDNTDRFEVPLDIAPPSTIVTGSPLYRLEYSYEPVFSFKVIRVSSGVAVFDTTLGGLTFADQFIQIVNKVPSTYGYGIGENEQMTYKHDFSKWQVFGLYTRDNTPEGNTNIYGAHPTYTMVENDGNSHTVLFLNSNAQEFVLTPAPAYHYRTIGGLLDIYIFMGPTPEEAVAQYHQAIGPQPIPAYWSLGFNLCRWSYNSVANMRATIDRLAAAGIPQDVQFGDLDIMYDWLTFTYDENNTYNSYSELPAFIRELKVRGIHFIQSVNAQISSEQRRLPSYEPLRLGNEMDVWVKRTDGTPSTGTLWPGGEGSGWTKPAGPGQGGPVYFADYSRAATIDWWYTICNNYRQQLEWDGLWLDMNEPASWSDGDVNGCDNNLINSPPYTPGIKNNISDLTICPDHVQDYGKLYDTHSLYGWSQARGSFQAIQRIFGTNRTFQLSRSTFPGSGKWAAHWLGDNFSTWDNFAASLIGIMGFNLFGIPQSGVDICGFYGRPSEELCTRWLQAGAFFPYSRNHNVRSDSSQDQDPGIWSEASRNSTRDALMIRYTILPYMYNLFYIHRVKGGTVMRGLWHEFPTDSNALRTDAQFLIGPAFLVSPVVKEGATSVNAYFPQGRWYAYRTGEEVTSTGYINLTAPFDFINLHVRGGYILPTQEPAMNTMLSRQNPFGLIVALDENFSAQGQMYYDDGITHEAQAGSEYFLSTITYREGTLTQTVVSNGYSDISQLNLETIRIFGVNGTINKVLVNGELHTDFEVLGSKEVYVRNVKVPVNSRYTITFGTEPAEKQECVTESNRIDCYPFGRVTEATCLARGCIYCPASSAKGTPPSCHLPPSYGYVNEGSVLTIPGGYRVNLKRATNISYVGGDADQISIFFYTEYNERLRIKITDNTDRFEVPLDIAPPSTTVTGSPLYRLEYSNDPVFSFKVIRVSSGVAVFDTSLGGLTFADQFIQIVNKVPSTYGYGIGENEQMTYKHDFSKWQVFGLYTRDNTPDGTTNIYSAHPTYTMVENDGNSHTVLFLNSNAQEFVLTPAPAYHYRTIGGLLDIYIFMGPTPEEAVAQYHQAIGPQPIPAYWSLGFNLCRWSYNSVANMRATIDRLAAAGIPQDVQFGDLDIMYDWLTFTYDENNTYNSYSELPAFIRELKARGIHFVQSVNAQISSEQRRLPSYEPLRLGNEMDVWVKRTDGTPSTGTLWPGGEGSGWDKPAGPGQGGPVYFADYSRPATIDWWYTICNNYRNQLEWDGLWLDMNEPASWSDGDVNGCDNNLINSPPYTPGIKNNISDLTICPDHVQDYGKLYDTHSLYGWSQARGSFQAIQRIFGTNRTFQLSRSTFPGSGKWAAHWLGDNFSTWDNFAASLIGIMGFNLFGIPQSGVDICGFYGRPSEELCTRWLQAGAFFPYSRNHNVRSVSTQDQDPGIWSEASRNSTRDALMIRYTILPYMYNLFYIHRVKGGTVMRGLWHEFPTDSNALRTDAQFLIGPAFLVSPVVKEGATSVNAYFPQGRWYAYRTGEEVASTGYINLNAPFDFINLHVRGGYILPTQEPAMNTMLSRQNPFGLIVALDENFSAQGQMYYDDGITHEAQAGSEYFLSTITYREGTLTQTVVSNGYSDISQLNLETIRIFGVNGTINKVLVNGELHTDFEVLGSKEVYVRNVKVPVNSRYTITFGAESDNSSANPLMRFSHILFFITFLLALTLNVTLLN</sequence>
<dbReference type="CDD" id="cd00111">
    <property type="entry name" value="Trefoil"/>
    <property type="match status" value="2"/>
</dbReference>
<comment type="caution">
    <text evidence="13">The sequence shown here is derived from an EMBL/GenBank/DDBJ whole genome shotgun (WGS) entry which is preliminary data.</text>
</comment>
<dbReference type="EMBL" id="WJQU01000002">
    <property type="protein sequence ID" value="KAJ6640783.1"/>
    <property type="molecule type" value="Genomic_DNA"/>
</dbReference>
<dbReference type="InterPro" id="IPR044913">
    <property type="entry name" value="P_trefoil_dom_sf"/>
</dbReference>
<evidence type="ECO:0000256" key="6">
    <source>
        <dbReference type="ARBA" id="ARBA00023157"/>
    </source>
</evidence>
<keyword evidence="3 11" id="KW-0732">Signal</keyword>
<feature type="domain" description="P-type" evidence="12">
    <location>
        <begin position="904"/>
        <end position="950"/>
    </location>
</feature>
<evidence type="ECO:0000256" key="2">
    <source>
        <dbReference type="ARBA" id="ARBA00007806"/>
    </source>
</evidence>
<keyword evidence="5 10" id="KW-0472">Membrane</keyword>
<evidence type="ECO:0000256" key="7">
    <source>
        <dbReference type="ARBA" id="ARBA00023180"/>
    </source>
</evidence>
<feature type="chain" id="PRO_5040246472" evidence="11">
    <location>
        <begin position="20"/>
        <end position="1816"/>
    </location>
</feature>
<evidence type="ECO:0000256" key="9">
    <source>
        <dbReference type="PROSITE-ProRule" id="PRU00779"/>
    </source>
</evidence>
<dbReference type="InterPro" id="IPR017853">
    <property type="entry name" value="GH"/>
</dbReference>
<proteinExistence type="inferred from homology"/>
<keyword evidence="7" id="KW-0325">Glycoprotein</keyword>
<keyword evidence="8" id="KW-0326">Glycosidase</keyword>
<feature type="transmembrane region" description="Helical" evidence="10">
    <location>
        <begin position="1795"/>
        <end position="1815"/>
    </location>
</feature>
<dbReference type="CDD" id="cd14752">
    <property type="entry name" value="GH31_N"/>
    <property type="match status" value="2"/>
</dbReference>
<dbReference type="InterPro" id="IPR030458">
    <property type="entry name" value="Glyco_hydro_31_AS"/>
</dbReference>
<reference evidence="13" key="1">
    <citation type="submission" date="2022-07" db="EMBL/GenBank/DDBJ databases">
        <authorList>
            <person name="Trinca V."/>
            <person name="Uliana J.V.C."/>
            <person name="Torres T.T."/>
            <person name="Ward R.J."/>
            <person name="Monesi N."/>
        </authorList>
    </citation>
    <scope>NUCLEOTIDE SEQUENCE</scope>
    <source>
        <strain evidence="13">HSMRA1968</strain>
        <tissue evidence="13">Whole embryos</tissue>
    </source>
</reference>
<comment type="subcellular location">
    <subcellularLocation>
        <location evidence="1">Membrane</location>
    </subcellularLocation>
</comment>
<dbReference type="SUPFAM" id="SSF57492">
    <property type="entry name" value="Trefoil"/>
    <property type="match status" value="2"/>
</dbReference>
<dbReference type="Pfam" id="PF00088">
    <property type="entry name" value="Trefoil"/>
    <property type="match status" value="2"/>
</dbReference>
<dbReference type="SUPFAM" id="SSF51011">
    <property type="entry name" value="Glycosyl hydrolase domain"/>
    <property type="match status" value="2"/>
</dbReference>
<dbReference type="OrthoDB" id="1334205at2759"/>
<dbReference type="InterPro" id="IPR000322">
    <property type="entry name" value="Glyco_hydro_31_TIM"/>
</dbReference>
<dbReference type="GO" id="GO:0005975">
    <property type="term" value="P:carbohydrate metabolic process"/>
    <property type="evidence" value="ECO:0007669"/>
    <property type="project" value="InterPro"/>
</dbReference>
<evidence type="ECO:0000313" key="13">
    <source>
        <dbReference type="EMBL" id="KAJ6640783.1"/>
    </source>
</evidence>
<keyword evidence="10" id="KW-0812">Transmembrane</keyword>
<dbReference type="SUPFAM" id="SSF74650">
    <property type="entry name" value="Galactose mutarotase-like"/>
    <property type="match status" value="2"/>
</dbReference>
<evidence type="ECO:0000256" key="4">
    <source>
        <dbReference type="ARBA" id="ARBA00022801"/>
    </source>
</evidence>
<dbReference type="PROSITE" id="PS00129">
    <property type="entry name" value="GLYCOSYL_HYDROL_F31_1"/>
    <property type="match status" value="2"/>
</dbReference>